<evidence type="ECO:0000256" key="1">
    <source>
        <dbReference type="SAM" id="Phobius"/>
    </source>
</evidence>
<name>A0A1F7Z302_9BACT</name>
<comment type="caution">
    <text evidence="2">The sequence shown here is derived from an EMBL/GenBank/DDBJ whole genome shotgun (WGS) entry which is preliminary data.</text>
</comment>
<keyword evidence="1" id="KW-0472">Membrane</keyword>
<keyword evidence="1" id="KW-0812">Transmembrane</keyword>
<protein>
    <recommendedName>
        <fullName evidence="4">SCP domain-containing protein</fullName>
    </recommendedName>
</protein>
<reference evidence="2 3" key="1">
    <citation type="journal article" date="2016" name="Nat. Commun.">
        <title>Thousands of microbial genomes shed light on interconnected biogeochemical processes in an aquifer system.</title>
        <authorList>
            <person name="Anantharaman K."/>
            <person name="Brown C.T."/>
            <person name="Hug L.A."/>
            <person name="Sharon I."/>
            <person name="Castelle C.J."/>
            <person name="Probst A.J."/>
            <person name="Thomas B.C."/>
            <person name="Singh A."/>
            <person name="Wilkins M.J."/>
            <person name="Karaoz U."/>
            <person name="Brodie E.L."/>
            <person name="Williams K.H."/>
            <person name="Hubbard S.S."/>
            <person name="Banfield J.F."/>
        </authorList>
    </citation>
    <scope>NUCLEOTIDE SEQUENCE [LARGE SCALE GENOMIC DNA]</scope>
</reference>
<feature type="transmembrane region" description="Helical" evidence="1">
    <location>
        <begin position="16"/>
        <end position="39"/>
    </location>
</feature>
<evidence type="ECO:0008006" key="4">
    <source>
        <dbReference type="Google" id="ProtNLM"/>
    </source>
</evidence>
<evidence type="ECO:0000313" key="3">
    <source>
        <dbReference type="Proteomes" id="UP000177169"/>
    </source>
</evidence>
<dbReference type="EMBL" id="MGGR01000010">
    <property type="protein sequence ID" value="OGM33962.1"/>
    <property type="molecule type" value="Genomic_DNA"/>
</dbReference>
<dbReference type="Proteomes" id="UP000177169">
    <property type="component" value="Unassembled WGS sequence"/>
</dbReference>
<proteinExistence type="predicted"/>
<evidence type="ECO:0000313" key="2">
    <source>
        <dbReference type="EMBL" id="OGM33962.1"/>
    </source>
</evidence>
<sequence length="210" mass="23473">MILPKFSVDLRSITKVFLLVILSAFFVLILVLVYVLGLVSGYDIGQNDTEKYFLSLVNQKSLNPTPTITREVFPTQALTPKPTKLNVSWGGPELWEAVNAKRVELGVNPLKTRSELCTVASIRLNELLELGKLDNHEGFSNLPERRPDLKWIFDDYSTIAEFLAVGGKTPEETVSLWLNALGHRKLLDGGEYVWGCIYAQNTFAVAITAF</sequence>
<dbReference type="SUPFAM" id="SSF55797">
    <property type="entry name" value="PR-1-like"/>
    <property type="match status" value="1"/>
</dbReference>
<organism evidence="2 3">
    <name type="scientific">Candidatus Woesebacteria bacterium RIFCSPHIGHO2_02_FULL_39_13</name>
    <dbReference type="NCBI Taxonomy" id="1802505"/>
    <lineage>
        <taxon>Bacteria</taxon>
        <taxon>Candidatus Woeseibacteriota</taxon>
    </lineage>
</organism>
<gene>
    <name evidence="2" type="ORF">A3D01_03445</name>
</gene>
<accession>A0A1F7Z302</accession>
<dbReference type="InterPro" id="IPR035940">
    <property type="entry name" value="CAP_sf"/>
</dbReference>
<dbReference type="Gene3D" id="3.40.33.10">
    <property type="entry name" value="CAP"/>
    <property type="match status" value="1"/>
</dbReference>
<dbReference type="STRING" id="1802505.A3D01_03445"/>
<dbReference type="AlphaFoldDB" id="A0A1F7Z302"/>
<dbReference type="CDD" id="cd05379">
    <property type="entry name" value="CAP_bacterial"/>
    <property type="match status" value="1"/>
</dbReference>
<keyword evidence="1" id="KW-1133">Transmembrane helix</keyword>